<keyword evidence="7 8" id="KW-0472">Membrane</keyword>
<evidence type="ECO:0000256" key="7">
    <source>
        <dbReference type="ARBA" id="ARBA00023136"/>
    </source>
</evidence>
<comment type="subcellular location">
    <subcellularLocation>
        <location evidence="1">Cell membrane</location>
    </subcellularLocation>
</comment>
<keyword evidence="5 8" id="KW-1133">Transmembrane helix</keyword>
<evidence type="ECO:0000259" key="9">
    <source>
        <dbReference type="Pfam" id="PF18967"/>
    </source>
</evidence>
<dbReference type="GO" id="GO:0005886">
    <property type="term" value="C:plasma membrane"/>
    <property type="evidence" value="ECO:0007669"/>
    <property type="project" value="UniProtKB-SubCell"/>
</dbReference>
<keyword evidence="11" id="KW-1185">Reference proteome</keyword>
<dbReference type="OrthoDB" id="5728337at2"/>
<evidence type="ECO:0000256" key="1">
    <source>
        <dbReference type="ARBA" id="ARBA00004236"/>
    </source>
</evidence>
<feature type="transmembrane region" description="Helical" evidence="8">
    <location>
        <begin position="72"/>
        <end position="93"/>
    </location>
</feature>
<evidence type="ECO:0000256" key="4">
    <source>
        <dbReference type="ARBA" id="ARBA00022741"/>
    </source>
</evidence>
<keyword evidence="2" id="KW-1003">Cell membrane</keyword>
<organism evidence="10 11">
    <name type="scientific">Algoriphagus zhangzhouensis</name>
    <dbReference type="NCBI Taxonomy" id="1073327"/>
    <lineage>
        <taxon>Bacteria</taxon>
        <taxon>Pseudomonadati</taxon>
        <taxon>Bacteroidota</taxon>
        <taxon>Cytophagia</taxon>
        <taxon>Cytophagales</taxon>
        <taxon>Cyclobacteriaceae</taxon>
        <taxon>Algoriphagus</taxon>
    </lineage>
</organism>
<dbReference type="GO" id="GO:0051607">
    <property type="term" value="P:defense response to virus"/>
    <property type="evidence" value="ECO:0007669"/>
    <property type="project" value="UniProtKB-KW"/>
</dbReference>
<feature type="domain" description="Pycsar effector protein" evidence="9">
    <location>
        <begin position="24"/>
        <end position="183"/>
    </location>
</feature>
<evidence type="ECO:0000256" key="6">
    <source>
        <dbReference type="ARBA" id="ARBA00023118"/>
    </source>
</evidence>
<evidence type="ECO:0000313" key="10">
    <source>
        <dbReference type="EMBL" id="SHO60451.1"/>
    </source>
</evidence>
<reference evidence="11" key="1">
    <citation type="submission" date="2016-12" db="EMBL/GenBank/DDBJ databases">
        <authorList>
            <person name="Varghese N."/>
            <person name="Submissions S."/>
        </authorList>
    </citation>
    <scope>NUCLEOTIDE SEQUENCE [LARGE SCALE GENOMIC DNA]</scope>
    <source>
        <strain evidence="11">DSM 25035</strain>
    </source>
</reference>
<evidence type="ECO:0000256" key="5">
    <source>
        <dbReference type="ARBA" id="ARBA00022989"/>
    </source>
</evidence>
<dbReference type="InterPro" id="IPR043760">
    <property type="entry name" value="PycTM_dom"/>
</dbReference>
<dbReference type="EMBL" id="FRXN01000001">
    <property type="protein sequence ID" value="SHO60451.1"/>
    <property type="molecule type" value="Genomic_DNA"/>
</dbReference>
<sequence length="187" mass="21105">MEEQIIHKESKDKTSRERQTFYRVTFNNNSQLLKIADNKANIIISINALVISSMAALIGYGSISNQIESSEFGLQIPILLFVVFCLASTILAIQAAKPKIVGKPRQKTDNPSLIFFGSVSHLSKDEYFAHLKKTMSSRQDIMDQMSTSLYYQSMVLNQKYRLLRYAYLAFSFGVIIGAIAFLTQLMA</sequence>
<dbReference type="RefSeq" id="WP_073570435.1">
    <property type="nucleotide sequence ID" value="NZ_FRXN01000001.1"/>
</dbReference>
<evidence type="ECO:0000313" key="11">
    <source>
        <dbReference type="Proteomes" id="UP000184609"/>
    </source>
</evidence>
<accession>A0A1M7Z6D1</accession>
<proteinExistence type="predicted"/>
<dbReference type="AlphaFoldDB" id="A0A1M7Z6D1"/>
<dbReference type="GO" id="GO:0000166">
    <property type="term" value="F:nucleotide binding"/>
    <property type="evidence" value="ECO:0007669"/>
    <property type="project" value="UniProtKB-KW"/>
</dbReference>
<feature type="transmembrane region" description="Helical" evidence="8">
    <location>
        <begin position="40"/>
        <end position="60"/>
    </location>
</feature>
<feature type="transmembrane region" description="Helical" evidence="8">
    <location>
        <begin position="162"/>
        <end position="182"/>
    </location>
</feature>
<keyword evidence="6" id="KW-0051">Antiviral defense</keyword>
<protein>
    <recommendedName>
        <fullName evidence="9">Pycsar effector protein domain-containing protein</fullName>
    </recommendedName>
</protein>
<dbReference type="STRING" id="1073327.SAMN04488108_0804"/>
<evidence type="ECO:0000256" key="2">
    <source>
        <dbReference type="ARBA" id="ARBA00022475"/>
    </source>
</evidence>
<evidence type="ECO:0000256" key="3">
    <source>
        <dbReference type="ARBA" id="ARBA00022692"/>
    </source>
</evidence>
<evidence type="ECO:0000256" key="8">
    <source>
        <dbReference type="SAM" id="Phobius"/>
    </source>
</evidence>
<name>A0A1M7Z6D1_9BACT</name>
<dbReference type="Pfam" id="PF18967">
    <property type="entry name" value="PycTM"/>
    <property type="match status" value="1"/>
</dbReference>
<gene>
    <name evidence="10" type="ORF">SAMN04488108_0804</name>
</gene>
<keyword evidence="4" id="KW-0547">Nucleotide-binding</keyword>
<dbReference type="Proteomes" id="UP000184609">
    <property type="component" value="Unassembled WGS sequence"/>
</dbReference>
<keyword evidence="3 8" id="KW-0812">Transmembrane</keyword>